<evidence type="ECO:0000313" key="9">
    <source>
        <dbReference type="EMBL" id="KAF3853769.1"/>
    </source>
</evidence>
<evidence type="ECO:0000256" key="7">
    <source>
        <dbReference type="ARBA" id="ARBA00023136"/>
    </source>
</evidence>
<evidence type="ECO:0000256" key="2">
    <source>
        <dbReference type="ARBA" id="ARBA00004687"/>
    </source>
</evidence>
<evidence type="ECO:0000256" key="4">
    <source>
        <dbReference type="ARBA" id="ARBA00022692"/>
    </source>
</evidence>
<evidence type="ECO:0000256" key="5">
    <source>
        <dbReference type="ARBA" id="ARBA00022824"/>
    </source>
</evidence>
<dbReference type="EMBL" id="JAAKFY010000008">
    <property type="protein sequence ID" value="KAF3853769.1"/>
    <property type="molecule type" value="Genomic_DNA"/>
</dbReference>
<organism evidence="9 10">
    <name type="scientific">Dissostichus mawsoni</name>
    <name type="common">Antarctic cod</name>
    <dbReference type="NCBI Taxonomy" id="36200"/>
    <lineage>
        <taxon>Eukaryota</taxon>
        <taxon>Metazoa</taxon>
        <taxon>Chordata</taxon>
        <taxon>Craniata</taxon>
        <taxon>Vertebrata</taxon>
        <taxon>Euteleostomi</taxon>
        <taxon>Actinopterygii</taxon>
        <taxon>Neopterygii</taxon>
        <taxon>Teleostei</taxon>
        <taxon>Neoteleostei</taxon>
        <taxon>Acanthomorphata</taxon>
        <taxon>Eupercaria</taxon>
        <taxon>Perciformes</taxon>
        <taxon>Notothenioidei</taxon>
        <taxon>Nototheniidae</taxon>
        <taxon>Dissostichus</taxon>
    </lineage>
</organism>
<keyword evidence="3" id="KW-0337">GPI-anchor biosynthesis</keyword>
<evidence type="ECO:0000256" key="6">
    <source>
        <dbReference type="ARBA" id="ARBA00022989"/>
    </source>
</evidence>
<keyword evidence="6 8" id="KW-1133">Transmembrane helix</keyword>
<keyword evidence="7 8" id="KW-0472">Membrane</keyword>
<comment type="subcellular location">
    <subcellularLocation>
        <location evidence="1">Endoplasmic reticulum membrane</location>
        <topology evidence="1">Multi-pass membrane protein</topology>
    </subcellularLocation>
</comment>
<evidence type="ECO:0000256" key="8">
    <source>
        <dbReference type="SAM" id="Phobius"/>
    </source>
</evidence>
<dbReference type="Pfam" id="PF06699">
    <property type="entry name" value="PIG-F"/>
    <property type="match status" value="1"/>
</dbReference>
<accession>A0A7J5YYD8</accession>
<evidence type="ECO:0000313" key="10">
    <source>
        <dbReference type="Proteomes" id="UP000518266"/>
    </source>
</evidence>
<dbReference type="OrthoDB" id="17366at2759"/>
<protein>
    <submittedName>
        <fullName evidence="9">Uncharacterized protein</fullName>
    </submittedName>
</protein>
<proteinExistence type="predicted"/>
<keyword evidence="5" id="KW-0256">Endoplasmic reticulum</keyword>
<evidence type="ECO:0000256" key="1">
    <source>
        <dbReference type="ARBA" id="ARBA00004477"/>
    </source>
</evidence>
<sequence length="311" mass="33843">MWDHEIRAMASTHAILAASVFMATVLPAAAVPGFSVYGTHLLWLYSVSGAVTAVSVAVFWLLGITPPAKKHTLSRLFRSCLYFFLSCLFFHTVVVLYGAPLIESCLGDVLPLCAADLSHHSEVSLCPRPQRPGLDTSVQPAWGYVCVGHLSTDHSGLHTGRSLGGSLSYSSGLGQALAGVACFLQSWRHHRLPHRACCGSSLDPLSPQTAHLQVQVRNPVWSDVLRHGPSLRHQFGGGGEDHGWGFCWHTWPQPLNNNNNRVAHCGVNELQVSLLSSHLEEAAHPPCVSELLDEPLPGPGVWRQIVWEQVN</sequence>
<dbReference type="GO" id="GO:0006506">
    <property type="term" value="P:GPI anchor biosynthetic process"/>
    <property type="evidence" value="ECO:0007669"/>
    <property type="project" value="UniProtKB-UniPathway"/>
</dbReference>
<dbReference type="Proteomes" id="UP000518266">
    <property type="component" value="Unassembled WGS sequence"/>
</dbReference>
<comment type="caution">
    <text evidence="9">The sequence shown here is derived from an EMBL/GenBank/DDBJ whole genome shotgun (WGS) entry which is preliminary data.</text>
</comment>
<comment type="pathway">
    <text evidence="2">Glycolipid biosynthesis; glycosylphosphatidylinositol-anchor biosynthesis.</text>
</comment>
<gene>
    <name evidence="9" type="ORF">F7725_014457</name>
</gene>
<dbReference type="AlphaFoldDB" id="A0A7J5YYD8"/>
<evidence type="ECO:0000256" key="3">
    <source>
        <dbReference type="ARBA" id="ARBA00022502"/>
    </source>
</evidence>
<reference evidence="9 10" key="1">
    <citation type="submission" date="2020-03" db="EMBL/GenBank/DDBJ databases">
        <title>Dissostichus mawsoni Genome sequencing and assembly.</title>
        <authorList>
            <person name="Park H."/>
        </authorList>
    </citation>
    <scope>NUCLEOTIDE SEQUENCE [LARGE SCALE GENOMIC DNA]</scope>
    <source>
        <strain evidence="9">DM0001</strain>
        <tissue evidence="9">Muscle</tissue>
    </source>
</reference>
<dbReference type="InterPro" id="IPR009580">
    <property type="entry name" value="GPI_biosynthesis_protein_Pig-F"/>
</dbReference>
<dbReference type="UniPathway" id="UPA00196"/>
<feature type="transmembrane region" description="Helical" evidence="8">
    <location>
        <begin position="40"/>
        <end position="64"/>
    </location>
</feature>
<feature type="transmembrane region" description="Helical" evidence="8">
    <location>
        <begin position="76"/>
        <end position="99"/>
    </location>
</feature>
<name>A0A7J5YYD8_DISMA</name>
<keyword evidence="10" id="KW-1185">Reference proteome</keyword>
<keyword evidence="4 8" id="KW-0812">Transmembrane</keyword>
<dbReference type="GO" id="GO:0005789">
    <property type="term" value="C:endoplasmic reticulum membrane"/>
    <property type="evidence" value="ECO:0007669"/>
    <property type="project" value="UniProtKB-SubCell"/>
</dbReference>